<protein>
    <submittedName>
        <fullName evidence="2">Uncharacterized protein</fullName>
    </submittedName>
</protein>
<gene>
    <name evidence="2" type="ORF">H7U19_10565</name>
</gene>
<feature type="chain" id="PRO_5036699667" evidence="1">
    <location>
        <begin position="19"/>
        <end position="436"/>
    </location>
</feature>
<feature type="signal peptide" evidence="1">
    <location>
        <begin position="1"/>
        <end position="18"/>
    </location>
</feature>
<sequence>MRKIILVLFILSSMCSLSQEELKFTYDSITKKLETPKIELKHNSEYKVLISGLNSAIYKSDIKIKSFIINSKTPETVKIIFPGISENSDVIGFSQLQFDESLFVGLDSLKLAELELIYNKLNRLFSEAERKFIALNNIKIQSDKLYKATLNQSNSEASIDALDDVKSQFGIPSTDPTTNLKSEILLYKSYIGKTEEIFKIWLEKLYVIDERIAERYAKLSSWKALSENENYNKYLSFIDKSIKAMDNLEPKTFKSKRDGVDINIKLINSYTNDTVYTKVFDYYSKGKLSFDFSSGFFYSNEVEQSYYLEKRDSLKNDILNEPKRDFDISFGALGHLSYKFSSDFKAGISMGASLSPLDGKTRYLLGLSAIFGKRNQLAINSGVSFVKLKILSDSVSNDEVGNYVDSSVTAVPTYEKVKSGFFIGISYNLTAKKKYD</sequence>
<dbReference type="AlphaFoldDB" id="A0A923HEN2"/>
<evidence type="ECO:0000313" key="3">
    <source>
        <dbReference type="Proteomes" id="UP000656244"/>
    </source>
</evidence>
<keyword evidence="3" id="KW-1185">Reference proteome</keyword>
<organism evidence="2 3">
    <name type="scientific">Hyunsoonleella aquatilis</name>
    <dbReference type="NCBI Taxonomy" id="2762758"/>
    <lineage>
        <taxon>Bacteria</taxon>
        <taxon>Pseudomonadati</taxon>
        <taxon>Bacteroidota</taxon>
        <taxon>Flavobacteriia</taxon>
        <taxon>Flavobacteriales</taxon>
        <taxon>Flavobacteriaceae</taxon>
    </lineage>
</organism>
<comment type="caution">
    <text evidence="2">The sequence shown here is derived from an EMBL/GenBank/DDBJ whole genome shotgun (WGS) entry which is preliminary data.</text>
</comment>
<dbReference type="Proteomes" id="UP000656244">
    <property type="component" value="Unassembled WGS sequence"/>
</dbReference>
<evidence type="ECO:0000313" key="2">
    <source>
        <dbReference type="EMBL" id="MBC3758848.1"/>
    </source>
</evidence>
<keyword evidence="1" id="KW-0732">Signal</keyword>
<reference evidence="2" key="1">
    <citation type="submission" date="2020-08" db="EMBL/GenBank/DDBJ databases">
        <title>Hyunsoonleella sp. strain SJ7 genome sequencing and assembly.</title>
        <authorList>
            <person name="Kim I."/>
        </authorList>
    </citation>
    <scope>NUCLEOTIDE SEQUENCE</scope>
    <source>
        <strain evidence="2">SJ7</strain>
    </source>
</reference>
<evidence type="ECO:0000256" key="1">
    <source>
        <dbReference type="SAM" id="SignalP"/>
    </source>
</evidence>
<accession>A0A923HEN2</accession>
<dbReference type="EMBL" id="JACNMF010000003">
    <property type="protein sequence ID" value="MBC3758848.1"/>
    <property type="molecule type" value="Genomic_DNA"/>
</dbReference>
<name>A0A923HEN2_9FLAO</name>
<dbReference type="RefSeq" id="WP_186562120.1">
    <property type="nucleotide sequence ID" value="NZ_JACNMF010000003.1"/>
</dbReference>
<proteinExistence type="predicted"/>